<evidence type="ECO:0000313" key="1">
    <source>
        <dbReference type="EMBL" id="KAH7867345.1"/>
    </source>
</evidence>
<organism evidence="1 2">
    <name type="scientific">Vaccinium darrowii</name>
    <dbReference type="NCBI Taxonomy" id="229202"/>
    <lineage>
        <taxon>Eukaryota</taxon>
        <taxon>Viridiplantae</taxon>
        <taxon>Streptophyta</taxon>
        <taxon>Embryophyta</taxon>
        <taxon>Tracheophyta</taxon>
        <taxon>Spermatophyta</taxon>
        <taxon>Magnoliopsida</taxon>
        <taxon>eudicotyledons</taxon>
        <taxon>Gunneridae</taxon>
        <taxon>Pentapetalae</taxon>
        <taxon>asterids</taxon>
        <taxon>Ericales</taxon>
        <taxon>Ericaceae</taxon>
        <taxon>Vaccinioideae</taxon>
        <taxon>Vaccinieae</taxon>
        <taxon>Vaccinium</taxon>
    </lineage>
</organism>
<reference evidence="1 2" key="1">
    <citation type="journal article" date="2021" name="Hortic Res">
        <title>High-quality reference genome and annotation aids understanding of berry development for evergreen blueberry (Vaccinium darrowii).</title>
        <authorList>
            <person name="Yu J."/>
            <person name="Hulse-Kemp A.M."/>
            <person name="Babiker E."/>
            <person name="Staton M."/>
        </authorList>
    </citation>
    <scope>NUCLEOTIDE SEQUENCE [LARGE SCALE GENOMIC DNA]</scope>
    <source>
        <strain evidence="2">cv. NJ 8807/NJ 8810</strain>
        <tissue evidence="1">Young leaf</tissue>
    </source>
</reference>
<evidence type="ECO:0000313" key="2">
    <source>
        <dbReference type="Proteomes" id="UP000828048"/>
    </source>
</evidence>
<gene>
    <name evidence="1" type="ORF">Vadar_032279</name>
</gene>
<accession>A0ACB7ZNY8</accession>
<name>A0ACB7ZNY8_9ERIC</name>
<dbReference type="Proteomes" id="UP000828048">
    <property type="component" value="Chromosome 9"/>
</dbReference>
<proteinExistence type="predicted"/>
<sequence length="184" mass="20546">MDRKDTHVTTAIRGTIGHIGPEYLSTGKSSEKTDFFGYGVMLLELITGQRAFDLARLANDDEVMSLDWVKGLLNEEELKMLVDAEMQGNYVNEEVEGLIQVALLYTQRSAHHRPKMSEEVRMLEDRHWRRGGNNGRKMRCSAKSLALPNTKLLVGSLLIPLPTSAQINCPVPDDPSCSVISLCM</sequence>
<keyword evidence="2" id="KW-1185">Reference proteome</keyword>
<comment type="caution">
    <text evidence="1">The sequence shown here is derived from an EMBL/GenBank/DDBJ whole genome shotgun (WGS) entry which is preliminary data.</text>
</comment>
<dbReference type="EMBL" id="CM037159">
    <property type="protein sequence ID" value="KAH7867345.1"/>
    <property type="molecule type" value="Genomic_DNA"/>
</dbReference>
<protein>
    <submittedName>
        <fullName evidence="1">Uncharacterized protein</fullName>
    </submittedName>
</protein>